<evidence type="ECO:0000313" key="7">
    <source>
        <dbReference type="EMBL" id="GJE92193.1"/>
    </source>
</evidence>
<protein>
    <submittedName>
        <fullName evidence="7">C2H2-type zinc finger protein</fullName>
    </submittedName>
</protein>
<dbReference type="SUPFAM" id="SSF57667">
    <property type="entry name" value="beta-beta-alpha zinc fingers"/>
    <property type="match status" value="2"/>
</dbReference>
<dbReference type="GO" id="GO:0000981">
    <property type="term" value="F:DNA-binding transcription factor activity, RNA polymerase II-specific"/>
    <property type="evidence" value="ECO:0007669"/>
    <property type="project" value="TreeGrafter"/>
</dbReference>
<evidence type="ECO:0000256" key="4">
    <source>
        <dbReference type="PROSITE-ProRule" id="PRU00042"/>
    </source>
</evidence>
<evidence type="ECO:0000259" key="6">
    <source>
        <dbReference type="PROSITE" id="PS50157"/>
    </source>
</evidence>
<dbReference type="EMBL" id="BPQB01000025">
    <property type="protein sequence ID" value="GJE92193.1"/>
    <property type="molecule type" value="Genomic_DNA"/>
</dbReference>
<reference evidence="7 8" key="1">
    <citation type="submission" date="2021-08" db="EMBL/GenBank/DDBJ databases">
        <title>Draft Genome Sequence of Phanerochaete sordida strain YK-624.</title>
        <authorList>
            <person name="Mori T."/>
            <person name="Dohra H."/>
            <person name="Suzuki T."/>
            <person name="Kawagishi H."/>
            <person name="Hirai H."/>
        </authorList>
    </citation>
    <scope>NUCLEOTIDE SEQUENCE [LARGE SCALE GENOMIC DNA]</scope>
    <source>
        <strain evidence="7 8">YK-624</strain>
    </source>
</reference>
<dbReference type="AlphaFoldDB" id="A0A9P3GA31"/>
<dbReference type="Proteomes" id="UP000703269">
    <property type="component" value="Unassembled WGS sequence"/>
</dbReference>
<feature type="region of interest" description="Disordered" evidence="5">
    <location>
        <begin position="334"/>
        <end position="356"/>
    </location>
</feature>
<dbReference type="PROSITE" id="PS00028">
    <property type="entry name" value="ZINC_FINGER_C2H2_1"/>
    <property type="match status" value="2"/>
</dbReference>
<dbReference type="FunFam" id="3.30.160.60:FF:000007">
    <property type="entry name" value="Basic krueppel-like factor 3"/>
    <property type="match status" value="1"/>
</dbReference>
<dbReference type="PANTHER" id="PTHR23235">
    <property type="entry name" value="KRUEPPEL-LIKE TRANSCRIPTION FACTOR"/>
    <property type="match status" value="1"/>
</dbReference>
<dbReference type="GO" id="GO:0000978">
    <property type="term" value="F:RNA polymerase II cis-regulatory region sequence-specific DNA binding"/>
    <property type="evidence" value="ECO:0007669"/>
    <property type="project" value="TreeGrafter"/>
</dbReference>
<dbReference type="Gene3D" id="3.30.160.60">
    <property type="entry name" value="Classic Zinc Finger"/>
    <property type="match status" value="3"/>
</dbReference>
<keyword evidence="3" id="KW-0862">Zinc</keyword>
<evidence type="ECO:0000256" key="3">
    <source>
        <dbReference type="ARBA" id="ARBA00022833"/>
    </source>
</evidence>
<dbReference type="InterPro" id="IPR013087">
    <property type="entry name" value="Znf_C2H2_type"/>
</dbReference>
<keyword evidence="8" id="KW-1185">Reference proteome</keyword>
<comment type="caution">
    <text evidence="7">The sequence shown here is derived from an EMBL/GenBank/DDBJ whole genome shotgun (WGS) entry which is preliminary data.</text>
</comment>
<feature type="domain" description="C2H2-type" evidence="6">
    <location>
        <begin position="234"/>
        <end position="263"/>
    </location>
</feature>
<dbReference type="PANTHER" id="PTHR23235:SF120">
    <property type="entry name" value="KRUPPEL-LIKE FACTOR 15"/>
    <property type="match status" value="1"/>
</dbReference>
<keyword evidence="2 4" id="KW-0863">Zinc-finger</keyword>
<feature type="domain" description="C2H2-type" evidence="6">
    <location>
        <begin position="264"/>
        <end position="293"/>
    </location>
</feature>
<name>A0A9P3GA31_9APHY</name>
<keyword evidence="1" id="KW-0479">Metal-binding</keyword>
<sequence>MEVDSRMHAASFLPTYPPHTFDPLALSSRDFFPPNHPTPSYMPSAAHAPQSTVAYGYPAYSVEGRFASTASYASAQPSSLHLPPAGGSSQHYRYSQPAPPQPQQLHSPPSLQPLAAQGWQGHSPSQSRSSSVASFSHPSSSMHIASAASIMPAAGRRETRRSPQGEAERAPQAAILYEQSRILPHGSLSAQRGSPAYGATSTRLPPILQVEKQTVTTSATQAASASRRRNEANFQCPVPGCGSTFTRRFNLRGHLRSHTEERPFVCEWPGCGKGFARQHDCKRHQALHAARSQTSNVCQGCGKTFSRLDALNRHLRSEGGVECRQTADAVAIAARGSPNEEDWEDQSSSSDRKASP</sequence>
<dbReference type="PROSITE" id="PS50157">
    <property type="entry name" value="ZINC_FINGER_C2H2_2"/>
    <property type="match status" value="3"/>
</dbReference>
<dbReference type="OrthoDB" id="4748970at2759"/>
<evidence type="ECO:0000256" key="5">
    <source>
        <dbReference type="SAM" id="MobiDB-lite"/>
    </source>
</evidence>
<dbReference type="GO" id="GO:0008270">
    <property type="term" value="F:zinc ion binding"/>
    <property type="evidence" value="ECO:0007669"/>
    <property type="project" value="UniProtKB-KW"/>
</dbReference>
<gene>
    <name evidence="7" type="ORF">PsYK624_083460</name>
</gene>
<dbReference type="Pfam" id="PF00096">
    <property type="entry name" value="zf-C2H2"/>
    <property type="match status" value="2"/>
</dbReference>
<evidence type="ECO:0000256" key="2">
    <source>
        <dbReference type="ARBA" id="ARBA00022771"/>
    </source>
</evidence>
<feature type="domain" description="C2H2-type" evidence="6">
    <location>
        <begin position="296"/>
        <end position="323"/>
    </location>
</feature>
<accession>A0A9P3GA31</accession>
<feature type="compositionally biased region" description="Low complexity" evidence="5">
    <location>
        <begin position="103"/>
        <end position="139"/>
    </location>
</feature>
<dbReference type="InterPro" id="IPR036236">
    <property type="entry name" value="Znf_C2H2_sf"/>
</dbReference>
<organism evidence="7 8">
    <name type="scientific">Phanerochaete sordida</name>
    <dbReference type="NCBI Taxonomy" id="48140"/>
    <lineage>
        <taxon>Eukaryota</taxon>
        <taxon>Fungi</taxon>
        <taxon>Dikarya</taxon>
        <taxon>Basidiomycota</taxon>
        <taxon>Agaricomycotina</taxon>
        <taxon>Agaricomycetes</taxon>
        <taxon>Polyporales</taxon>
        <taxon>Phanerochaetaceae</taxon>
        <taxon>Phanerochaete</taxon>
    </lineage>
</organism>
<proteinExistence type="predicted"/>
<dbReference type="SMART" id="SM00355">
    <property type="entry name" value="ZnF_C2H2"/>
    <property type="match status" value="3"/>
</dbReference>
<feature type="region of interest" description="Disordered" evidence="5">
    <location>
        <begin position="76"/>
        <end position="139"/>
    </location>
</feature>
<evidence type="ECO:0000313" key="8">
    <source>
        <dbReference type="Proteomes" id="UP000703269"/>
    </source>
</evidence>
<evidence type="ECO:0000256" key="1">
    <source>
        <dbReference type="ARBA" id="ARBA00022723"/>
    </source>
</evidence>